<evidence type="ECO:0000256" key="8">
    <source>
        <dbReference type="ARBA" id="ARBA00022989"/>
    </source>
</evidence>
<dbReference type="NCBIfam" id="TIGR03919">
    <property type="entry name" value="T7SS_EccB"/>
    <property type="match status" value="1"/>
</dbReference>
<dbReference type="PANTHER" id="PTHR40765">
    <property type="entry name" value="ESX-2 SECRETION SYSTEM ATPASE ECCB2"/>
    <property type="match status" value="1"/>
</dbReference>
<evidence type="ECO:0000256" key="5">
    <source>
        <dbReference type="ARBA" id="ARBA00022741"/>
    </source>
</evidence>
<evidence type="ECO:0000256" key="2">
    <source>
        <dbReference type="ARBA" id="ARBA00008149"/>
    </source>
</evidence>
<dbReference type="PANTHER" id="PTHR40765:SF2">
    <property type="entry name" value="ESX-2 SECRETION SYSTEM ATPASE ECCB2"/>
    <property type="match status" value="1"/>
</dbReference>
<evidence type="ECO:0000256" key="4">
    <source>
        <dbReference type="ARBA" id="ARBA00022692"/>
    </source>
</evidence>
<keyword evidence="7" id="KW-0067">ATP-binding</keyword>
<keyword evidence="9 10" id="KW-0472">Membrane</keyword>
<reference evidence="11" key="1">
    <citation type="submission" date="2020-09" db="EMBL/GenBank/DDBJ databases">
        <title>Hoyosella lacisalsi sp. nov., a halotolerant actinobacterium isolated from soil of Lake Gudzhirganskoe.</title>
        <authorList>
            <person name="Yang Q."/>
            <person name="Guo P.Y."/>
            <person name="Liu S.W."/>
            <person name="Li F.N."/>
            <person name="Sun C.H."/>
        </authorList>
    </citation>
    <scope>NUCLEOTIDE SEQUENCE</scope>
    <source>
        <strain evidence="11">G463</strain>
    </source>
</reference>
<dbReference type="InterPro" id="IPR044857">
    <property type="entry name" value="T7SS_EccB_R1"/>
</dbReference>
<evidence type="ECO:0000256" key="7">
    <source>
        <dbReference type="ARBA" id="ARBA00022840"/>
    </source>
</evidence>
<evidence type="ECO:0000256" key="10">
    <source>
        <dbReference type="SAM" id="Phobius"/>
    </source>
</evidence>
<dbReference type="EMBL" id="JACYWE010000004">
    <property type="protein sequence ID" value="MBD8506414.1"/>
    <property type="molecule type" value="Genomic_DNA"/>
</dbReference>
<dbReference type="InterPro" id="IPR007795">
    <property type="entry name" value="T7SS_EccB"/>
</dbReference>
<dbReference type="GO" id="GO:0005524">
    <property type="term" value="F:ATP binding"/>
    <property type="evidence" value="ECO:0007669"/>
    <property type="project" value="UniProtKB-KW"/>
</dbReference>
<keyword evidence="12" id="KW-1185">Reference proteome</keyword>
<dbReference type="GO" id="GO:0005576">
    <property type="term" value="C:extracellular region"/>
    <property type="evidence" value="ECO:0007669"/>
    <property type="project" value="TreeGrafter"/>
</dbReference>
<keyword evidence="3" id="KW-1003">Cell membrane</keyword>
<keyword evidence="4 10" id="KW-0812">Transmembrane</keyword>
<evidence type="ECO:0000256" key="9">
    <source>
        <dbReference type="ARBA" id="ARBA00023136"/>
    </source>
</evidence>
<dbReference type="InterPro" id="IPR042485">
    <property type="entry name" value="T7SS_EccB_R3"/>
</dbReference>
<sequence>MTTRTQVSGYRFHLKRMDHALVRGDARMLADPIRSQNRALGVGLVLAVLGIAACGVLAVLNPLDRLTGSLIVVGRDTQGVYVRIDEAFHPVTNLASARLAVGEPAEAAVINEDELAEHPRGPLLGILGVPAVRAANSGGEAWAVCDTTTGKGSASVARTSVIVGAADQAMVQHGTRHAVLVRADGKDYLVHSGRRSLVDLRDREVVLALGLDGARPRVISAALLASIPEAPPLASPEIEERGGQPGFGVAGRKVGEVFKVHQAGQTQYHLVLRDGVQQIGEAVADMVRFTDSLGAGAIPVLTPDVLSGLPSARGIPVEDYPRSAPELVDGDDVLCAVWSVGTEGDRARIVSGAEVPVAAGATMIARVGAAEPGQLRADEVYVPPGAGRYVYPVVAAGSELPHGARAALPHYVADTGVRYGIPTAADADALGVEVEPSPVPWTVLRLLEPGPALSRANALMAHGSVPAATVR</sequence>
<name>A0A927JC01_9ACTN</name>
<dbReference type="GO" id="GO:0005886">
    <property type="term" value="C:plasma membrane"/>
    <property type="evidence" value="ECO:0007669"/>
    <property type="project" value="UniProtKB-SubCell"/>
</dbReference>
<dbReference type="Gene3D" id="2.40.50.910">
    <property type="entry name" value="Type VII secretion system EccB, repeat 3 domain"/>
    <property type="match status" value="1"/>
</dbReference>
<dbReference type="Proteomes" id="UP000642993">
    <property type="component" value="Unassembled WGS sequence"/>
</dbReference>
<feature type="transmembrane region" description="Helical" evidence="10">
    <location>
        <begin position="39"/>
        <end position="60"/>
    </location>
</feature>
<organism evidence="11 12">
    <name type="scientific">Lolliginicoccus lacisalsi</name>
    <dbReference type="NCBI Taxonomy" id="2742202"/>
    <lineage>
        <taxon>Bacteria</taxon>
        <taxon>Bacillati</taxon>
        <taxon>Actinomycetota</taxon>
        <taxon>Actinomycetes</taxon>
        <taxon>Mycobacteriales</taxon>
        <taxon>Hoyosellaceae</taxon>
        <taxon>Lolliginicoccus</taxon>
    </lineage>
</organism>
<dbReference type="AlphaFoldDB" id="A0A927JC01"/>
<protein>
    <submittedName>
        <fullName evidence="11">Type VII secretion protein EccB</fullName>
    </submittedName>
</protein>
<evidence type="ECO:0000313" key="11">
    <source>
        <dbReference type="EMBL" id="MBD8506414.1"/>
    </source>
</evidence>
<evidence type="ECO:0000256" key="6">
    <source>
        <dbReference type="ARBA" id="ARBA00022801"/>
    </source>
</evidence>
<accession>A0A927JC01</accession>
<comment type="subcellular location">
    <subcellularLocation>
        <location evidence="1">Cell membrane</location>
        <topology evidence="1">Single-pass membrane protein</topology>
    </subcellularLocation>
</comment>
<evidence type="ECO:0000256" key="3">
    <source>
        <dbReference type="ARBA" id="ARBA00022475"/>
    </source>
</evidence>
<evidence type="ECO:0000256" key="1">
    <source>
        <dbReference type="ARBA" id="ARBA00004162"/>
    </source>
</evidence>
<proteinExistence type="inferred from homology"/>
<keyword evidence="5" id="KW-0547">Nucleotide-binding</keyword>
<keyword evidence="6" id="KW-0378">Hydrolase</keyword>
<dbReference type="Gene3D" id="3.30.2390.20">
    <property type="entry name" value="Type VII secretion system EccB, repeat 1 domain"/>
    <property type="match status" value="1"/>
</dbReference>
<dbReference type="GO" id="GO:0016787">
    <property type="term" value="F:hydrolase activity"/>
    <property type="evidence" value="ECO:0007669"/>
    <property type="project" value="UniProtKB-KW"/>
</dbReference>
<dbReference type="Pfam" id="PF05108">
    <property type="entry name" value="T7SS_ESX1_EccB"/>
    <property type="match status" value="1"/>
</dbReference>
<comment type="similarity">
    <text evidence="2">Belongs to the EccB family.</text>
</comment>
<evidence type="ECO:0000313" key="12">
    <source>
        <dbReference type="Proteomes" id="UP000642993"/>
    </source>
</evidence>
<gene>
    <name evidence="11" type="primary">eccB</name>
    <name evidence="11" type="ORF">HT102_07955</name>
</gene>
<comment type="caution">
    <text evidence="11">The sequence shown here is derived from an EMBL/GenBank/DDBJ whole genome shotgun (WGS) entry which is preliminary data.</text>
</comment>
<keyword evidence="8 10" id="KW-1133">Transmembrane helix</keyword>